<dbReference type="RefSeq" id="WP_165254204.1">
    <property type="nucleotide sequence ID" value="NZ_JAAKZY010000002.1"/>
</dbReference>
<keyword evidence="1" id="KW-1133">Transmembrane helix</keyword>
<evidence type="ECO:0000256" key="1">
    <source>
        <dbReference type="SAM" id="Phobius"/>
    </source>
</evidence>
<sequence>MIFMLLAGVLVTGVGLFMTRGLEGATVHTNGLAVMWVGAMLILRYMIGRNAPAALLLWAVGGASLYYVFGYTDLPHTLTDGGGQWIVGNLLLVLAAAVYLRSRKKPPPPQE</sequence>
<evidence type="ECO:0000313" key="3">
    <source>
        <dbReference type="Proteomes" id="UP000472335"/>
    </source>
</evidence>
<dbReference type="Proteomes" id="UP000472335">
    <property type="component" value="Unassembled WGS sequence"/>
</dbReference>
<name>A0A6G4UXC1_9ACTN</name>
<protein>
    <submittedName>
        <fullName evidence="2">Uncharacterized protein</fullName>
    </submittedName>
</protein>
<keyword evidence="1" id="KW-0472">Membrane</keyword>
<keyword evidence="3" id="KW-1185">Reference proteome</keyword>
<comment type="caution">
    <text evidence="2">The sequence shown here is derived from an EMBL/GenBank/DDBJ whole genome shotgun (WGS) entry which is preliminary data.</text>
</comment>
<feature type="transmembrane region" description="Helical" evidence="1">
    <location>
        <begin position="31"/>
        <end position="47"/>
    </location>
</feature>
<keyword evidence="1" id="KW-0812">Transmembrane</keyword>
<reference evidence="2 3" key="1">
    <citation type="submission" date="2020-02" db="EMBL/GenBank/DDBJ databases">
        <title>Whole-genome analyses of novel actinobacteria.</title>
        <authorList>
            <person name="Sahin N."/>
            <person name="Gencbay T."/>
        </authorList>
    </citation>
    <scope>NUCLEOTIDE SEQUENCE [LARGE SCALE GENOMIC DNA]</scope>
    <source>
        <strain evidence="2 3">HC44</strain>
    </source>
</reference>
<gene>
    <name evidence="2" type="ORF">G5C60_00930</name>
</gene>
<organism evidence="2 3">
    <name type="scientific">Streptomyces scabichelini</name>
    <dbReference type="NCBI Taxonomy" id="2711217"/>
    <lineage>
        <taxon>Bacteria</taxon>
        <taxon>Bacillati</taxon>
        <taxon>Actinomycetota</taxon>
        <taxon>Actinomycetes</taxon>
        <taxon>Kitasatosporales</taxon>
        <taxon>Streptomycetaceae</taxon>
        <taxon>Streptomyces</taxon>
    </lineage>
</organism>
<evidence type="ECO:0000313" key="2">
    <source>
        <dbReference type="EMBL" id="NGO06283.1"/>
    </source>
</evidence>
<feature type="transmembrane region" description="Helical" evidence="1">
    <location>
        <begin position="83"/>
        <end position="100"/>
    </location>
</feature>
<dbReference type="AlphaFoldDB" id="A0A6G4UXC1"/>
<proteinExistence type="predicted"/>
<dbReference type="EMBL" id="JAAKZY010000002">
    <property type="protein sequence ID" value="NGO06283.1"/>
    <property type="molecule type" value="Genomic_DNA"/>
</dbReference>
<feature type="transmembrane region" description="Helical" evidence="1">
    <location>
        <begin position="54"/>
        <end position="71"/>
    </location>
</feature>
<accession>A0A6G4UXC1</accession>